<feature type="signal peptide" evidence="1">
    <location>
        <begin position="1"/>
        <end position="23"/>
    </location>
</feature>
<dbReference type="Gene3D" id="3.30.457.10">
    <property type="entry name" value="Copper amine oxidase-like, N-terminal domain"/>
    <property type="match status" value="1"/>
</dbReference>
<feature type="chain" id="PRO_5039295837" evidence="1">
    <location>
        <begin position="24"/>
        <end position="468"/>
    </location>
</feature>
<name>A0A1G5BG33_9BACL</name>
<evidence type="ECO:0000256" key="1">
    <source>
        <dbReference type="SAM" id="SignalP"/>
    </source>
</evidence>
<accession>A0A1G5BG33</accession>
<dbReference type="PANTHER" id="PTHR36842:SF1">
    <property type="entry name" value="PROTEIN TOLB"/>
    <property type="match status" value="1"/>
</dbReference>
<keyword evidence="4" id="KW-1185">Reference proteome</keyword>
<dbReference type="InterPro" id="IPR012854">
    <property type="entry name" value="Cu_amine_oxidase-like_N"/>
</dbReference>
<proteinExistence type="predicted"/>
<organism evidence="3 4">
    <name type="scientific">Paenibacillus polysaccharolyticus</name>
    <dbReference type="NCBI Taxonomy" id="582692"/>
    <lineage>
        <taxon>Bacteria</taxon>
        <taxon>Bacillati</taxon>
        <taxon>Bacillota</taxon>
        <taxon>Bacilli</taxon>
        <taxon>Bacillales</taxon>
        <taxon>Paenibacillaceae</taxon>
        <taxon>Paenibacillus</taxon>
    </lineage>
</organism>
<evidence type="ECO:0000313" key="3">
    <source>
        <dbReference type="EMBL" id="SCX89109.1"/>
    </source>
</evidence>
<dbReference type="STRING" id="582692.SAMN05720606_101360"/>
<dbReference type="Proteomes" id="UP000198538">
    <property type="component" value="Unassembled WGS sequence"/>
</dbReference>
<dbReference type="Pfam" id="PF07833">
    <property type="entry name" value="Cu_amine_oxidN1"/>
    <property type="match status" value="1"/>
</dbReference>
<evidence type="ECO:0000259" key="2">
    <source>
        <dbReference type="Pfam" id="PF07833"/>
    </source>
</evidence>
<dbReference type="SUPFAM" id="SSF82171">
    <property type="entry name" value="DPP6 N-terminal domain-like"/>
    <property type="match status" value="1"/>
</dbReference>
<dbReference type="InterPro" id="IPR036582">
    <property type="entry name" value="Mao_N_sf"/>
</dbReference>
<dbReference type="AlphaFoldDB" id="A0A1G5BG33"/>
<sequence>MSMKKTLVVSMVATVLTTSVAHAVSAAPATKPVASASAAQVKNSTFTINGNSVIVRSIVKNGETLVAVRDVIQAIGAQAEIANGATVIHLNGHTVSLQNKSKQLVVDGAKVNLNQPVTIIGGVSYVALRPLVAGVGGTVGLKNGQLEVSTIALIEGTENPRFAGANELIVSKNDDEGRSDYLINTATGKYELLLTTEGGSDLVVSPSGNQAAYTNAEGAVYVIDLKTKASKLITNDTSIKPELVWSADESSIYFLQGDKGSVIANLNLADGTIKKLVEDKVDYKENLNVSLSGKRFVYTVTTLGKVTADSTNVDADNVDIDFSANQQQLFSYNNGADKPSAVKLTTSTDDKVFIYSVDGQKAYYVSVPSEDGNASLMSVDASQKPVTVYNEHDVEQAVLSGGTLYVLAAQDDKNSVILSIDTVTGQQSKLYTVSSDVSSIVVKGSQIAVVEKGRVLVQADGSWKAVTK</sequence>
<protein>
    <submittedName>
        <fullName evidence="3">Copper amine oxidase N-terminal domain-containing protein</fullName>
    </submittedName>
</protein>
<reference evidence="4" key="1">
    <citation type="submission" date="2016-10" db="EMBL/GenBank/DDBJ databases">
        <authorList>
            <person name="Varghese N."/>
            <person name="Submissions S."/>
        </authorList>
    </citation>
    <scope>NUCLEOTIDE SEQUENCE [LARGE SCALE GENOMIC DNA]</scope>
    <source>
        <strain evidence="4">BL9</strain>
    </source>
</reference>
<keyword evidence="1" id="KW-0732">Signal</keyword>
<dbReference type="Gene3D" id="2.120.10.30">
    <property type="entry name" value="TolB, C-terminal domain"/>
    <property type="match status" value="1"/>
</dbReference>
<gene>
    <name evidence="3" type="ORF">SAMN05720606_101360</name>
</gene>
<dbReference type="EMBL" id="FMVM01000001">
    <property type="protein sequence ID" value="SCX89109.1"/>
    <property type="molecule type" value="Genomic_DNA"/>
</dbReference>
<dbReference type="PANTHER" id="PTHR36842">
    <property type="entry name" value="PROTEIN TOLB HOMOLOG"/>
    <property type="match status" value="1"/>
</dbReference>
<dbReference type="SUPFAM" id="SSF55383">
    <property type="entry name" value="Copper amine oxidase, domain N"/>
    <property type="match status" value="1"/>
</dbReference>
<evidence type="ECO:0000313" key="4">
    <source>
        <dbReference type="Proteomes" id="UP000198538"/>
    </source>
</evidence>
<dbReference type="RefSeq" id="WP_244159175.1">
    <property type="nucleotide sequence ID" value="NZ_FMVM01000001.1"/>
</dbReference>
<dbReference type="InterPro" id="IPR011042">
    <property type="entry name" value="6-blade_b-propeller_TolB-like"/>
</dbReference>
<feature type="domain" description="Copper amine oxidase-like N-terminal" evidence="2">
    <location>
        <begin position="48"/>
        <end position="149"/>
    </location>
</feature>